<evidence type="ECO:0000256" key="6">
    <source>
        <dbReference type="SAM" id="Phobius"/>
    </source>
</evidence>
<dbReference type="PANTHER" id="PTHR11071:SF561">
    <property type="entry name" value="PEPTIDYL-PROLYL CIS-TRANS ISOMERASE D-RELATED"/>
    <property type="match status" value="1"/>
</dbReference>
<dbReference type="PRINTS" id="PR00153">
    <property type="entry name" value="CSAPPISMRASE"/>
</dbReference>
<evidence type="ECO:0000313" key="9">
    <source>
        <dbReference type="Proteomes" id="UP001365542"/>
    </source>
</evidence>
<dbReference type="EC" id="5.2.1.8" evidence="4"/>
<dbReference type="Gene3D" id="2.40.100.10">
    <property type="entry name" value="Cyclophilin-like"/>
    <property type="match status" value="1"/>
</dbReference>
<evidence type="ECO:0000256" key="4">
    <source>
        <dbReference type="RuleBase" id="RU363019"/>
    </source>
</evidence>
<dbReference type="Proteomes" id="UP001365542">
    <property type="component" value="Unassembled WGS sequence"/>
</dbReference>
<dbReference type="InterPro" id="IPR029000">
    <property type="entry name" value="Cyclophilin-like_dom_sf"/>
</dbReference>
<dbReference type="InterPro" id="IPR002130">
    <property type="entry name" value="Cyclophilin-type_PPIase_dom"/>
</dbReference>
<keyword evidence="9" id="KW-1185">Reference proteome</keyword>
<evidence type="ECO:0000256" key="3">
    <source>
        <dbReference type="ARBA" id="ARBA00023235"/>
    </source>
</evidence>
<dbReference type="GO" id="GO:0000324">
    <property type="term" value="C:fungal-type vacuole"/>
    <property type="evidence" value="ECO:0007669"/>
    <property type="project" value="TreeGrafter"/>
</dbReference>
<evidence type="ECO:0000256" key="5">
    <source>
        <dbReference type="SAM" id="MobiDB-lite"/>
    </source>
</evidence>
<feature type="compositionally biased region" description="Polar residues" evidence="5">
    <location>
        <begin position="201"/>
        <end position="223"/>
    </location>
</feature>
<keyword evidence="3 4" id="KW-0413">Isomerase</keyword>
<feature type="region of interest" description="Disordered" evidence="5">
    <location>
        <begin position="193"/>
        <end position="223"/>
    </location>
</feature>
<comment type="catalytic activity">
    <reaction evidence="1 4">
        <text>[protein]-peptidylproline (omega=180) = [protein]-peptidylproline (omega=0)</text>
        <dbReference type="Rhea" id="RHEA:16237"/>
        <dbReference type="Rhea" id="RHEA-COMP:10747"/>
        <dbReference type="Rhea" id="RHEA-COMP:10748"/>
        <dbReference type="ChEBI" id="CHEBI:83833"/>
        <dbReference type="ChEBI" id="CHEBI:83834"/>
        <dbReference type="EC" id="5.2.1.8"/>
    </reaction>
</comment>
<organism evidence="8 9">
    <name type="scientific">Orbilia ellipsospora</name>
    <dbReference type="NCBI Taxonomy" id="2528407"/>
    <lineage>
        <taxon>Eukaryota</taxon>
        <taxon>Fungi</taxon>
        <taxon>Dikarya</taxon>
        <taxon>Ascomycota</taxon>
        <taxon>Pezizomycotina</taxon>
        <taxon>Orbiliomycetes</taxon>
        <taxon>Orbiliales</taxon>
        <taxon>Orbiliaceae</taxon>
        <taxon>Orbilia</taxon>
    </lineage>
</organism>
<dbReference type="CDD" id="cd01926">
    <property type="entry name" value="cyclophilin_ABH_like"/>
    <property type="match status" value="1"/>
</dbReference>
<feature type="signal peptide" evidence="4">
    <location>
        <begin position="1"/>
        <end position="20"/>
    </location>
</feature>
<dbReference type="GO" id="GO:0016018">
    <property type="term" value="F:cyclosporin A binding"/>
    <property type="evidence" value="ECO:0007669"/>
    <property type="project" value="TreeGrafter"/>
</dbReference>
<dbReference type="FunFam" id="2.40.100.10:FF:000001">
    <property type="entry name" value="Peptidyl-prolyl cis-trans isomerase"/>
    <property type="match status" value="1"/>
</dbReference>
<dbReference type="PANTHER" id="PTHR11071">
    <property type="entry name" value="PEPTIDYL-PROLYL CIS-TRANS ISOMERASE"/>
    <property type="match status" value="1"/>
</dbReference>
<reference evidence="8 9" key="1">
    <citation type="submission" date="2019-10" db="EMBL/GenBank/DDBJ databases">
        <authorList>
            <person name="Palmer J.M."/>
        </authorList>
    </citation>
    <scope>NUCLEOTIDE SEQUENCE [LARGE SCALE GENOMIC DNA]</scope>
    <source>
        <strain evidence="8 9">TWF694</strain>
    </source>
</reference>
<keyword evidence="6" id="KW-0472">Membrane</keyword>
<dbReference type="AlphaFoldDB" id="A0AAV9XBD5"/>
<dbReference type="GO" id="GO:0005783">
    <property type="term" value="C:endoplasmic reticulum"/>
    <property type="evidence" value="ECO:0007669"/>
    <property type="project" value="TreeGrafter"/>
</dbReference>
<keyword evidence="2 4" id="KW-0697">Rotamase</keyword>
<keyword evidence="6" id="KW-1133">Transmembrane helix</keyword>
<feature type="transmembrane region" description="Helical" evidence="6">
    <location>
        <begin position="252"/>
        <end position="272"/>
    </location>
</feature>
<dbReference type="InterPro" id="IPR020892">
    <property type="entry name" value="Cyclophilin-type_PPIase_CS"/>
</dbReference>
<comment type="caution">
    <text evidence="8">The sequence shown here is derived from an EMBL/GenBank/DDBJ whole genome shotgun (WGS) entry which is preliminary data.</text>
</comment>
<name>A0AAV9XBD5_9PEZI</name>
<comment type="function">
    <text evidence="4">PPIases accelerate the folding of proteins. It catalyzes the cis-trans isomerization of proline imidic peptide bonds in oligopeptides.</text>
</comment>
<dbReference type="EMBL" id="JAVHJO010000008">
    <property type="protein sequence ID" value="KAK6538297.1"/>
    <property type="molecule type" value="Genomic_DNA"/>
</dbReference>
<keyword evidence="4" id="KW-0732">Signal</keyword>
<feature type="domain" description="PPIase cyclophilin-type" evidence="7">
    <location>
        <begin position="34"/>
        <end position="191"/>
    </location>
</feature>
<evidence type="ECO:0000259" key="7">
    <source>
        <dbReference type="PROSITE" id="PS50072"/>
    </source>
</evidence>
<protein>
    <recommendedName>
        <fullName evidence="4">Peptidyl-prolyl cis-trans isomerase</fullName>
        <shortName evidence="4">PPIase</shortName>
        <ecNumber evidence="4">5.2.1.8</ecNumber>
    </recommendedName>
</protein>
<comment type="similarity">
    <text evidence="4">Belongs to the cyclophilin-type PPIase family.</text>
</comment>
<gene>
    <name evidence="8" type="primary">CPR2</name>
    <name evidence="8" type="ORF">TWF694_011176</name>
</gene>
<proteinExistence type="inferred from homology"/>
<dbReference type="PROSITE" id="PS50072">
    <property type="entry name" value="CSA_PPIASE_2"/>
    <property type="match status" value="1"/>
</dbReference>
<dbReference type="GO" id="GO:0006457">
    <property type="term" value="P:protein folding"/>
    <property type="evidence" value="ECO:0007669"/>
    <property type="project" value="InterPro"/>
</dbReference>
<evidence type="ECO:0000256" key="1">
    <source>
        <dbReference type="ARBA" id="ARBA00000971"/>
    </source>
</evidence>
<keyword evidence="6" id="KW-0812">Transmembrane</keyword>
<accession>A0AAV9XBD5</accession>
<dbReference type="PROSITE" id="PS00170">
    <property type="entry name" value="CSA_PPIASE_1"/>
    <property type="match status" value="1"/>
</dbReference>
<dbReference type="GO" id="GO:0003755">
    <property type="term" value="F:peptidyl-prolyl cis-trans isomerase activity"/>
    <property type="evidence" value="ECO:0007669"/>
    <property type="project" value="UniProtKB-UniRule"/>
</dbReference>
<dbReference type="Pfam" id="PF00160">
    <property type="entry name" value="Pro_isomerase"/>
    <property type="match status" value="1"/>
</dbReference>
<evidence type="ECO:0000313" key="8">
    <source>
        <dbReference type="EMBL" id="KAK6538297.1"/>
    </source>
</evidence>
<feature type="chain" id="PRO_5043105681" description="Peptidyl-prolyl cis-trans isomerase" evidence="4">
    <location>
        <begin position="21"/>
        <end position="290"/>
    </location>
</feature>
<sequence>MFSISRIVGVLLLVATAVQAADTPRGPKITNKVFFDIQHGEEKLGRIVMGLYGKTVPKTTENFRALCTGEKGFGYEGSTFHRVIEDFMIQGGDFTKHDGTGGKSIYGDRFEDENFKLKHTKKGVLSMANAGPDTNGSQFFICTSAPSWLDGRHVVFGEVLEGYDIVDKIQKVEKGYGDKPKVAVKIIKSGELEKPAEEEQASTPEHGTTPNTVSAPASKTTPVDTTAIASHPASEADKDTSDDLRHMGAKDWAPYQILLVGIVIVAAAVWYIKKRRSSEKEAEQGLMKDY</sequence>
<evidence type="ECO:0000256" key="2">
    <source>
        <dbReference type="ARBA" id="ARBA00023110"/>
    </source>
</evidence>
<dbReference type="SUPFAM" id="SSF50891">
    <property type="entry name" value="Cyclophilin-like"/>
    <property type="match status" value="1"/>
</dbReference>